<dbReference type="RefSeq" id="WP_093963273.1">
    <property type="nucleotide sequence ID" value="NZ_JBHTJJ010000002.1"/>
</dbReference>
<name>A0A238KCQ2_9RHOB</name>
<keyword evidence="4" id="KW-1185">Reference proteome</keyword>
<evidence type="ECO:0000256" key="1">
    <source>
        <dbReference type="PROSITE-ProRule" id="PRU00409"/>
    </source>
</evidence>
<reference evidence="4" key="1">
    <citation type="submission" date="2017-05" db="EMBL/GenBank/DDBJ databases">
        <authorList>
            <person name="Rodrigo-Torres L."/>
            <person name="Arahal R. D."/>
            <person name="Lucena T."/>
        </authorList>
    </citation>
    <scope>NUCLEOTIDE SEQUENCE [LARGE SCALE GENOMIC DNA]</scope>
    <source>
        <strain evidence="4">CECT 8715</strain>
    </source>
</reference>
<organism evidence="3 4">
    <name type="scientific">Ruegeria arenilitoris</name>
    <dbReference type="NCBI Taxonomy" id="1173585"/>
    <lineage>
        <taxon>Bacteria</taxon>
        <taxon>Pseudomonadati</taxon>
        <taxon>Pseudomonadota</taxon>
        <taxon>Alphaproteobacteria</taxon>
        <taxon>Rhodobacterales</taxon>
        <taxon>Roseobacteraceae</taxon>
        <taxon>Ruegeria</taxon>
    </lineage>
</organism>
<proteinExistence type="predicted"/>
<sequence>MTHLLRRLRRRLILDLFRYPVRYAPYNDWGDKLALWYWFFVQHDRFPNSKMIFNDVLYRLKTTDAMVRPDRVATSDKELVKEFAIPLIGADHVVPTLAVLRTEAEIDNYEFPTPCVVKPTQGCGGIHFLFPGDTPDRSLMKSQLAENYYYQYRERNYRDLQGKLIVEPMLFAGQPVNDYKVFCWRGEPRCILYANDRHHEFYRVLFDTDWTELPIPLSPAVQDRPQPPRPDRLDEMLQAAAKLSKPFDFVRIDFYADPERVLLGEITHLHNGGNEQFASLEDELALSRHIFGSIDPKKTV</sequence>
<keyword evidence="1" id="KW-0067">ATP-binding</keyword>
<evidence type="ECO:0000313" key="3">
    <source>
        <dbReference type="EMBL" id="SMX40628.1"/>
    </source>
</evidence>
<accession>A0A238KCQ2</accession>
<feature type="domain" description="ATP-grasp" evidence="2">
    <location>
        <begin position="77"/>
        <end position="295"/>
    </location>
</feature>
<dbReference type="OrthoDB" id="9791827at2"/>
<dbReference type="SUPFAM" id="SSF56059">
    <property type="entry name" value="Glutathione synthetase ATP-binding domain-like"/>
    <property type="match status" value="1"/>
</dbReference>
<keyword evidence="1" id="KW-0547">Nucleotide-binding</keyword>
<evidence type="ECO:0000313" key="4">
    <source>
        <dbReference type="Proteomes" id="UP000202485"/>
    </source>
</evidence>
<dbReference type="GO" id="GO:0005524">
    <property type="term" value="F:ATP binding"/>
    <property type="evidence" value="ECO:0007669"/>
    <property type="project" value="UniProtKB-UniRule"/>
</dbReference>
<dbReference type="AlphaFoldDB" id="A0A238KCQ2"/>
<protein>
    <recommendedName>
        <fullName evidence="2">ATP-grasp domain-containing protein</fullName>
    </recommendedName>
</protein>
<evidence type="ECO:0000259" key="2">
    <source>
        <dbReference type="PROSITE" id="PS50975"/>
    </source>
</evidence>
<dbReference type="InterPro" id="IPR011761">
    <property type="entry name" value="ATP-grasp"/>
</dbReference>
<dbReference type="InterPro" id="IPR029465">
    <property type="entry name" value="ATPgrasp_TupA"/>
</dbReference>
<dbReference type="PROSITE" id="PS50975">
    <property type="entry name" value="ATP_GRASP"/>
    <property type="match status" value="1"/>
</dbReference>
<dbReference type="Pfam" id="PF14305">
    <property type="entry name" value="ATPgrasp_TupA"/>
    <property type="match status" value="1"/>
</dbReference>
<dbReference type="GO" id="GO:0046872">
    <property type="term" value="F:metal ion binding"/>
    <property type="evidence" value="ECO:0007669"/>
    <property type="project" value="InterPro"/>
</dbReference>
<dbReference type="Proteomes" id="UP000202485">
    <property type="component" value="Unassembled WGS sequence"/>
</dbReference>
<gene>
    <name evidence="3" type="ORF">RUA8715_01731</name>
</gene>
<dbReference type="EMBL" id="FXYG01000002">
    <property type="protein sequence ID" value="SMX40628.1"/>
    <property type="molecule type" value="Genomic_DNA"/>
</dbReference>